<evidence type="ECO:0000256" key="1">
    <source>
        <dbReference type="ARBA" id="ARBA00008857"/>
    </source>
</evidence>
<name>A0ABZ2U4E7_9ACTN</name>
<dbReference type="PROSITE" id="PS51898">
    <property type="entry name" value="TYR_RECOMBINASE"/>
    <property type="match status" value="1"/>
</dbReference>
<evidence type="ECO:0000256" key="2">
    <source>
        <dbReference type="ARBA" id="ARBA00023125"/>
    </source>
</evidence>
<dbReference type="InterPro" id="IPR002104">
    <property type="entry name" value="Integrase_catalytic"/>
</dbReference>
<gene>
    <name evidence="5" type="ORF">RVF87_05325</name>
</gene>
<dbReference type="RefSeq" id="WP_066169119.1">
    <property type="nucleotide sequence ID" value="NZ_CP136137.1"/>
</dbReference>
<dbReference type="InterPro" id="IPR011010">
    <property type="entry name" value="DNA_brk_join_enz"/>
</dbReference>
<evidence type="ECO:0000256" key="3">
    <source>
        <dbReference type="ARBA" id="ARBA00023172"/>
    </source>
</evidence>
<keyword evidence="6" id="KW-1185">Reference proteome</keyword>
<organism evidence="5 6">
    <name type="scientific">Gordonia hydrophobica</name>
    <dbReference type="NCBI Taxonomy" id="40516"/>
    <lineage>
        <taxon>Bacteria</taxon>
        <taxon>Bacillati</taxon>
        <taxon>Actinomycetota</taxon>
        <taxon>Actinomycetes</taxon>
        <taxon>Mycobacteriales</taxon>
        <taxon>Gordoniaceae</taxon>
        <taxon>Gordonia</taxon>
    </lineage>
</organism>
<sequence>MGYSGLRWGEIRALWPEQVSERGLRVTHAYSEVDGKLILGDVKDHEAGSVPLPTRVRDELLVWAGTRSRRDLLFATSRETPYYNGNWTRSKLRPAAACAGLSKVTPHNLRDTAASLAIDAGASVMAVSRMLGHENASTTLTHYASLFSDIFEGLITRLDSAIEATLTFNDENGGERRQEKAN</sequence>
<feature type="domain" description="Tyr recombinase" evidence="4">
    <location>
        <begin position="1"/>
        <end position="159"/>
    </location>
</feature>
<reference evidence="5 6" key="1">
    <citation type="journal article" date="2023" name="Virus Evol.">
        <title>Computational host range prediction-The good, the bad, and the ugly.</title>
        <authorList>
            <person name="Howell A.A."/>
            <person name="Versoza C.J."/>
            <person name="Pfeifer S.P."/>
        </authorList>
    </citation>
    <scope>NUCLEOTIDE SEQUENCE [LARGE SCALE GENOMIC DNA]</scope>
    <source>
        <strain evidence="5 6">1610/1b</strain>
    </source>
</reference>
<evidence type="ECO:0000259" key="4">
    <source>
        <dbReference type="PROSITE" id="PS51898"/>
    </source>
</evidence>
<proteinExistence type="inferred from homology"/>
<dbReference type="PANTHER" id="PTHR30349:SF41">
    <property type="entry name" value="INTEGRASE_RECOMBINASE PROTEIN MJ0367-RELATED"/>
    <property type="match status" value="1"/>
</dbReference>
<dbReference type="EMBL" id="CP136137">
    <property type="protein sequence ID" value="WYY08497.1"/>
    <property type="molecule type" value="Genomic_DNA"/>
</dbReference>
<dbReference type="Proteomes" id="UP001479933">
    <property type="component" value="Chromosome"/>
</dbReference>
<keyword evidence="3" id="KW-0233">DNA recombination</keyword>
<dbReference type="InterPro" id="IPR013762">
    <property type="entry name" value="Integrase-like_cat_sf"/>
</dbReference>
<dbReference type="Gene3D" id="1.10.443.10">
    <property type="entry name" value="Intergrase catalytic core"/>
    <property type="match status" value="1"/>
</dbReference>
<comment type="similarity">
    <text evidence="1">Belongs to the 'phage' integrase family.</text>
</comment>
<dbReference type="CDD" id="cd00397">
    <property type="entry name" value="DNA_BRE_C"/>
    <property type="match status" value="1"/>
</dbReference>
<dbReference type="InterPro" id="IPR050090">
    <property type="entry name" value="Tyrosine_recombinase_XerCD"/>
</dbReference>
<protein>
    <submittedName>
        <fullName evidence="5">Site-specific integrase</fullName>
    </submittedName>
</protein>
<dbReference type="SUPFAM" id="SSF56349">
    <property type="entry name" value="DNA breaking-rejoining enzymes"/>
    <property type="match status" value="1"/>
</dbReference>
<dbReference type="PANTHER" id="PTHR30349">
    <property type="entry name" value="PHAGE INTEGRASE-RELATED"/>
    <property type="match status" value="1"/>
</dbReference>
<dbReference type="Pfam" id="PF00589">
    <property type="entry name" value="Phage_integrase"/>
    <property type="match status" value="1"/>
</dbReference>
<keyword evidence="2" id="KW-0238">DNA-binding</keyword>
<evidence type="ECO:0000313" key="5">
    <source>
        <dbReference type="EMBL" id="WYY08497.1"/>
    </source>
</evidence>
<evidence type="ECO:0000313" key="6">
    <source>
        <dbReference type="Proteomes" id="UP001479933"/>
    </source>
</evidence>
<accession>A0ABZ2U4E7</accession>